<gene>
    <name evidence="3" type="ORF">PV367_07890</name>
</gene>
<comment type="caution">
    <text evidence="3">The sequence shown here is derived from an EMBL/GenBank/DDBJ whole genome shotgun (WGS) entry which is preliminary data.</text>
</comment>
<evidence type="ECO:0000313" key="4">
    <source>
        <dbReference type="Proteomes" id="UP001273589"/>
    </source>
</evidence>
<dbReference type="Proteomes" id="UP001273589">
    <property type="component" value="Unassembled WGS sequence"/>
</dbReference>
<feature type="domain" description="Thiamine pyrophosphate enzyme TPP-binding" evidence="2">
    <location>
        <begin position="67"/>
        <end position="168"/>
    </location>
</feature>
<accession>A0AAJ2PMD5</accession>
<dbReference type="GO" id="GO:0000287">
    <property type="term" value="F:magnesium ion binding"/>
    <property type="evidence" value="ECO:0007669"/>
    <property type="project" value="UniProtKB-ARBA"/>
</dbReference>
<dbReference type="InterPro" id="IPR011766">
    <property type="entry name" value="TPP_enzyme_TPP-bd"/>
</dbReference>
<sequence length="235" mass="24801">MAAIVDSLPTNGVDRSEYLAELAQLKQDWEEKLAGRRDSDRFPFTSQRPLGALRDVLPRDAIIVAGSGNTQGAVKQTFPVYSPRTHLPSGGFSSMGWAIPAAVGAKLARPDSPVVCVLGDGDFLTTSQEIALSVTADAPVIFVVQNNAGYMSIRGGQRKQTSRHIGTEFSHPDGSPREAWISAESLVSAPSAPPDRAELGPVQIRGGEALRHRAQDAGHGLGGWGGATLHRTGSA</sequence>
<dbReference type="CDD" id="cd00568">
    <property type="entry name" value="TPP_enzymes"/>
    <property type="match status" value="1"/>
</dbReference>
<name>A0AAJ2PMD5_9ACTN</name>
<reference evidence="3" key="1">
    <citation type="journal article" date="2023" name="Microb. Genom.">
        <title>Mesoterricola silvestris gen. nov., sp. nov., Mesoterricola sediminis sp. nov., Geothrix oryzae sp. nov., Geothrix edaphica sp. nov., Geothrix rubra sp. nov., and Geothrix limicola sp. nov., six novel members of Acidobacteriota isolated from soils.</title>
        <authorList>
            <person name="Weisberg A.J."/>
            <person name="Pearce E."/>
            <person name="Kramer C.G."/>
            <person name="Chang J.H."/>
            <person name="Clarke C.R."/>
        </authorList>
    </citation>
    <scope>NUCLEOTIDE SEQUENCE</scope>
    <source>
        <strain evidence="3">ND06-05F</strain>
    </source>
</reference>
<evidence type="ECO:0000256" key="1">
    <source>
        <dbReference type="ARBA" id="ARBA00007812"/>
    </source>
</evidence>
<dbReference type="EMBL" id="JARAWN010000031">
    <property type="protein sequence ID" value="MDX3129722.1"/>
    <property type="molecule type" value="Genomic_DNA"/>
</dbReference>
<dbReference type="AlphaFoldDB" id="A0AAJ2PMD5"/>
<dbReference type="InterPro" id="IPR029061">
    <property type="entry name" value="THDP-binding"/>
</dbReference>
<feature type="non-terminal residue" evidence="3">
    <location>
        <position position="235"/>
    </location>
</feature>
<dbReference type="GO" id="GO:0050660">
    <property type="term" value="F:flavin adenine dinucleotide binding"/>
    <property type="evidence" value="ECO:0007669"/>
    <property type="project" value="TreeGrafter"/>
</dbReference>
<organism evidence="3 4">
    <name type="scientific">Streptomyces europaeiscabiei</name>
    <dbReference type="NCBI Taxonomy" id="146819"/>
    <lineage>
        <taxon>Bacteria</taxon>
        <taxon>Bacillati</taxon>
        <taxon>Actinomycetota</taxon>
        <taxon>Actinomycetes</taxon>
        <taxon>Kitasatosporales</taxon>
        <taxon>Streptomycetaceae</taxon>
        <taxon>Streptomyces</taxon>
    </lineage>
</organism>
<dbReference type="InterPro" id="IPR045229">
    <property type="entry name" value="TPP_enz"/>
</dbReference>
<evidence type="ECO:0000259" key="2">
    <source>
        <dbReference type="Pfam" id="PF02775"/>
    </source>
</evidence>
<dbReference type="RefSeq" id="WP_319690205.1">
    <property type="nucleotide sequence ID" value="NZ_JARAWN010000031.1"/>
</dbReference>
<evidence type="ECO:0000313" key="3">
    <source>
        <dbReference type="EMBL" id="MDX3129722.1"/>
    </source>
</evidence>
<dbReference type="PANTHER" id="PTHR18968:SF13">
    <property type="entry name" value="ACETOLACTATE SYNTHASE CATALYTIC SUBUNIT, MITOCHONDRIAL"/>
    <property type="match status" value="1"/>
</dbReference>
<dbReference type="Pfam" id="PF02775">
    <property type="entry name" value="TPP_enzyme_C"/>
    <property type="match status" value="1"/>
</dbReference>
<dbReference type="GO" id="GO:0003984">
    <property type="term" value="F:acetolactate synthase activity"/>
    <property type="evidence" value="ECO:0007669"/>
    <property type="project" value="TreeGrafter"/>
</dbReference>
<dbReference type="SUPFAM" id="SSF52518">
    <property type="entry name" value="Thiamin diphosphate-binding fold (THDP-binding)"/>
    <property type="match status" value="1"/>
</dbReference>
<dbReference type="GO" id="GO:0009097">
    <property type="term" value="P:isoleucine biosynthetic process"/>
    <property type="evidence" value="ECO:0007669"/>
    <property type="project" value="TreeGrafter"/>
</dbReference>
<dbReference type="GO" id="GO:0009099">
    <property type="term" value="P:L-valine biosynthetic process"/>
    <property type="evidence" value="ECO:0007669"/>
    <property type="project" value="TreeGrafter"/>
</dbReference>
<protein>
    <submittedName>
        <fullName evidence="3">Thiamine pyrophosphate-dependent enzyme</fullName>
    </submittedName>
</protein>
<proteinExistence type="inferred from homology"/>
<dbReference type="Gene3D" id="3.40.50.970">
    <property type="match status" value="1"/>
</dbReference>
<dbReference type="PANTHER" id="PTHR18968">
    <property type="entry name" value="THIAMINE PYROPHOSPHATE ENZYMES"/>
    <property type="match status" value="1"/>
</dbReference>
<dbReference type="GO" id="GO:0030976">
    <property type="term" value="F:thiamine pyrophosphate binding"/>
    <property type="evidence" value="ECO:0007669"/>
    <property type="project" value="InterPro"/>
</dbReference>
<dbReference type="GO" id="GO:0005948">
    <property type="term" value="C:acetolactate synthase complex"/>
    <property type="evidence" value="ECO:0007669"/>
    <property type="project" value="TreeGrafter"/>
</dbReference>
<comment type="similarity">
    <text evidence="1">Belongs to the TPP enzyme family.</text>
</comment>